<feature type="chain" id="PRO_5046949066" description="Porin" evidence="1">
    <location>
        <begin position="25"/>
        <end position="402"/>
    </location>
</feature>
<gene>
    <name evidence="2" type="ORF">ACFOEW_21695</name>
</gene>
<dbReference type="RefSeq" id="WP_241155658.1">
    <property type="nucleotide sequence ID" value="NZ_JBHRSX010000102.1"/>
</dbReference>
<protein>
    <recommendedName>
        <fullName evidence="4">Porin</fullName>
    </recommendedName>
</protein>
<dbReference type="EMBL" id="JBHRSX010000102">
    <property type="protein sequence ID" value="MFC3204427.1"/>
    <property type="molecule type" value="Genomic_DNA"/>
</dbReference>
<name>A0ABV7K4I4_9ALTE</name>
<evidence type="ECO:0008006" key="4">
    <source>
        <dbReference type="Google" id="ProtNLM"/>
    </source>
</evidence>
<keyword evidence="3" id="KW-1185">Reference proteome</keyword>
<keyword evidence="1" id="KW-0732">Signal</keyword>
<reference evidence="3" key="1">
    <citation type="journal article" date="2019" name="Int. J. Syst. Evol. Microbiol.">
        <title>The Global Catalogue of Microorganisms (GCM) 10K type strain sequencing project: providing services to taxonomists for standard genome sequencing and annotation.</title>
        <authorList>
            <consortium name="The Broad Institute Genomics Platform"/>
            <consortium name="The Broad Institute Genome Sequencing Center for Infectious Disease"/>
            <person name="Wu L."/>
            <person name="Ma J."/>
        </authorList>
    </citation>
    <scope>NUCLEOTIDE SEQUENCE [LARGE SCALE GENOMIC DNA]</scope>
    <source>
        <strain evidence="3">KCTC 52449</strain>
    </source>
</reference>
<feature type="signal peptide" evidence="1">
    <location>
        <begin position="1"/>
        <end position="24"/>
    </location>
</feature>
<comment type="caution">
    <text evidence="2">The sequence shown here is derived from an EMBL/GenBank/DDBJ whole genome shotgun (WGS) entry which is preliminary data.</text>
</comment>
<dbReference type="Proteomes" id="UP001595477">
    <property type="component" value="Unassembled WGS sequence"/>
</dbReference>
<proteinExistence type="predicted"/>
<organism evidence="2 3">
    <name type="scientific">Alteromonas oceani</name>
    <dbReference type="NCBI Taxonomy" id="2071609"/>
    <lineage>
        <taxon>Bacteria</taxon>
        <taxon>Pseudomonadati</taxon>
        <taxon>Pseudomonadota</taxon>
        <taxon>Gammaproteobacteria</taxon>
        <taxon>Alteromonadales</taxon>
        <taxon>Alteromonadaceae</taxon>
        <taxon>Alteromonas/Salinimonas group</taxon>
        <taxon>Alteromonas</taxon>
    </lineage>
</organism>
<evidence type="ECO:0000313" key="2">
    <source>
        <dbReference type="EMBL" id="MFC3204427.1"/>
    </source>
</evidence>
<evidence type="ECO:0000256" key="1">
    <source>
        <dbReference type="SAM" id="SignalP"/>
    </source>
</evidence>
<accession>A0ABV7K4I4</accession>
<sequence>MKLTNVAGLLLATGLLSQSYPVNAEVEYSGVFTVEQRFFLQDAAFPEQARAQTSLTVTPEVFYDWNDGYDRITFKPFMRVDQYDDERTHADIRELMWLHAADSYEFKAGIGKVFWGQTESLHLVDVINQTDAVERVDGEEKLGQPMVSASYLMESGAISVFVMPYFRERTFAGEEGRLRPLVPINNDNAVYESEDEQQNIDFAIRWQQTLGDWEVGLSYFDGTNREPLLLVDGAIETNDLLLRPYYQQMQQVGADLLWVNGAMLYKLEAIHRKTDLQSFYAAVGGFEYTTVGVFDSVYDIGWLMEYQYDERDNSFFAPAQNDLMVGLRWVWNDPDGTQVLFGYVQDLDDTNTYSGFVEASSRMTDNWKFTINGYFFSADSPTDPYYVVRRDDHLEINVEFFF</sequence>
<evidence type="ECO:0000313" key="3">
    <source>
        <dbReference type="Proteomes" id="UP001595477"/>
    </source>
</evidence>